<dbReference type="InterPro" id="IPR005174">
    <property type="entry name" value="KIB1-4_b-propeller"/>
</dbReference>
<dbReference type="EMBL" id="SDMP01000005">
    <property type="protein sequence ID" value="RYR56330.1"/>
    <property type="molecule type" value="Genomic_DNA"/>
</dbReference>
<reference evidence="2 3" key="1">
    <citation type="submission" date="2019-01" db="EMBL/GenBank/DDBJ databases">
        <title>Sequencing of cultivated peanut Arachis hypogaea provides insights into genome evolution and oil improvement.</title>
        <authorList>
            <person name="Chen X."/>
        </authorList>
    </citation>
    <scope>NUCLEOTIDE SEQUENCE [LARGE SCALE GENOMIC DNA]</scope>
    <source>
        <strain evidence="3">cv. Fuhuasheng</strain>
        <tissue evidence="2">Leaves</tissue>
    </source>
</reference>
<dbReference type="Proteomes" id="UP000289738">
    <property type="component" value="Chromosome A05"/>
</dbReference>
<organism evidence="2 3">
    <name type="scientific">Arachis hypogaea</name>
    <name type="common">Peanut</name>
    <dbReference type="NCBI Taxonomy" id="3818"/>
    <lineage>
        <taxon>Eukaryota</taxon>
        <taxon>Viridiplantae</taxon>
        <taxon>Streptophyta</taxon>
        <taxon>Embryophyta</taxon>
        <taxon>Tracheophyta</taxon>
        <taxon>Spermatophyta</taxon>
        <taxon>Magnoliopsida</taxon>
        <taxon>eudicotyledons</taxon>
        <taxon>Gunneridae</taxon>
        <taxon>Pentapetalae</taxon>
        <taxon>rosids</taxon>
        <taxon>fabids</taxon>
        <taxon>Fabales</taxon>
        <taxon>Fabaceae</taxon>
        <taxon>Papilionoideae</taxon>
        <taxon>50 kb inversion clade</taxon>
        <taxon>dalbergioids sensu lato</taxon>
        <taxon>Dalbergieae</taxon>
        <taxon>Pterocarpus clade</taxon>
        <taxon>Arachis</taxon>
    </lineage>
</organism>
<comment type="caution">
    <text evidence="2">The sequence shown here is derived from an EMBL/GenBank/DDBJ whole genome shotgun (WGS) entry which is preliminary data.</text>
</comment>
<dbReference type="PANTHER" id="PTHR44259:SF107">
    <property type="entry name" value="F-BOX PROTEIN SKIP23-LIKE"/>
    <property type="match status" value="1"/>
</dbReference>
<protein>
    <recommendedName>
        <fullName evidence="1">KIB1-4 beta-propeller domain-containing protein</fullName>
    </recommendedName>
</protein>
<gene>
    <name evidence="2" type="ORF">Ahy_A05g022056</name>
</gene>
<feature type="domain" description="KIB1-4 beta-propeller" evidence="1">
    <location>
        <begin position="88"/>
        <end position="383"/>
    </location>
</feature>
<dbReference type="SUPFAM" id="SSF101898">
    <property type="entry name" value="NHL repeat"/>
    <property type="match status" value="1"/>
</dbReference>
<dbReference type="Pfam" id="PF03478">
    <property type="entry name" value="Beta-prop_KIB1-4"/>
    <property type="match status" value="1"/>
</dbReference>
<dbReference type="STRING" id="3818.A0A445CZI8"/>
<sequence>MGETGRWAVIYPDMLNEIKKRFHSFKDHIPLGLVCKEWNLKLGSNEIPWLILPEETLKASFDEEEEEIYSLMHLPVADEDALETKVLEENGVYHVMLPDMQMLDIFIRGSCYGWLITLTISQGKMQMLNPFTKMHFDLPPLSTFPNIIEYSHEYDEYIMWDFKDKISRLERDRMHRVQIWKVVINSAPNNDNKDFMAVAIYGQLRRLAFYKRNNKRWSWSGLTTDTRFEDVIFFKEKIYAVDFDGQLHKFDTNTESGTVVGGIHAPPPIGYTTSPYKLKYVIGCANGNILMLVRHYASLRGTEKEHKELETMKFEIYELRKGSKKWSRLHSLGNYVVLIGFNSSVQMLPTNFLGKGNQIYYTDNLIELKSTDFASTRDMGIFDLKDTSFRRILRDVKFFCPPVWCFHCLSSLM</sequence>
<dbReference type="AlphaFoldDB" id="A0A445CZI8"/>
<evidence type="ECO:0000313" key="3">
    <source>
        <dbReference type="Proteomes" id="UP000289738"/>
    </source>
</evidence>
<name>A0A445CZI8_ARAHY</name>
<proteinExistence type="predicted"/>
<evidence type="ECO:0000259" key="1">
    <source>
        <dbReference type="Pfam" id="PF03478"/>
    </source>
</evidence>
<evidence type="ECO:0000313" key="2">
    <source>
        <dbReference type="EMBL" id="RYR56330.1"/>
    </source>
</evidence>
<dbReference type="PANTHER" id="PTHR44259">
    <property type="entry name" value="OS07G0183000 PROTEIN-RELATED"/>
    <property type="match status" value="1"/>
</dbReference>
<accession>A0A445CZI8</accession>
<keyword evidence="3" id="KW-1185">Reference proteome</keyword>
<dbReference type="InterPro" id="IPR050942">
    <property type="entry name" value="F-box_BR-signaling"/>
</dbReference>